<proteinExistence type="predicted"/>
<dbReference type="SMART" id="SM00530">
    <property type="entry name" value="HTH_XRE"/>
    <property type="match status" value="1"/>
</dbReference>
<dbReference type="RefSeq" id="WP_399645452.1">
    <property type="nucleotide sequence ID" value="NZ_JBITYG010000002.1"/>
</dbReference>
<organism evidence="2 3">
    <name type="scientific">Streptomyces fildesensis</name>
    <dbReference type="NCBI Taxonomy" id="375757"/>
    <lineage>
        <taxon>Bacteria</taxon>
        <taxon>Bacillati</taxon>
        <taxon>Actinomycetota</taxon>
        <taxon>Actinomycetes</taxon>
        <taxon>Kitasatosporales</taxon>
        <taxon>Streptomycetaceae</taxon>
        <taxon>Streptomyces</taxon>
    </lineage>
</organism>
<dbReference type="InterPro" id="IPR010982">
    <property type="entry name" value="Lambda_DNA-bd_dom_sf"/>
</dbReference>
<evidence type="ECO:0000313" key="2">
    <source>
        <dbReference type="EMBL" id="MFI9100356.1"/>
    </source>
</evidence>
<dbReference type="Proteomes" id="UP001614394">
    <property type="component" value="Unassembled WGS sequence"/>
</dbReference>
<dbReference type="EMBL" id="JBITYG010000002">
    <property type="protein sequence ID" value="MFI9100356.1"/>
    <property type="molecule type" value="Genomic_DNA"/>
</dbReference>
<sequence>MATETRDDLSRLVKERRAELGLSLARVVAACGDPELNVSWLSRLEHGQVREIPGRERLAALARGLQLPFRLVAAACAAQFLGLTAINGEGGAAQAIVDRLPEFTEAELIQVRAIVDAFARSRPGAAPDADG</sequence>
<dbReference type="InterPro" id="IPR001387">
    <property type="entry name" value="Cro/C1-type_HTH"/>
</dbReference>
<reference evidence="2 3" key="1">
    <citation type="submission" date="2024-10" db="EMBL/GenBank/DDBJ databases">
        <title>The Natural Products Discovery Center: Release of the First 8490 Sequenced Strains for Exploring Actinobacteria Biosynthetic Diversity.</title>
        <authorList>
            <person name="Kalkreuter E."/>
            <person name="Kautsar S.A."/>
            <person name="Yang D."/>
            <person name="Bader C.D."/>
            <person name="Teijaro C.N."/>
            <person name="Fluegel L."/>
            <person name="Davis C.M."/>
            <person name="Simpson J.R."/>
            <person name="Lauterbach L."/>
            <person name="Steele A.D."/>
            <person name="Gui C."/>
            <person name="Meng S."/>
            <person name="Li G."/>
            <person name="Viehrig K."/>
            <person name="Ye F."/>
            <person name="Su P."/>
            <person name="Kiefer A.F."/>
            <person name="Nichols A."/>
            <person name="Cepeda A.J."/>
            <person name="Yan W."/>
            <person name="Fan B."/>
            <person name="Jiang Y."/>
            <person name="Adhikari A."/>
            <person name="Zheng C.-J."/>
            <person name="Schuster L."/>
            <person name="Cowan T.M."/>
            <person name="Smanski M.J."/>
            <person name="Chevrette M.G."/>
            <person name="De Carvalho L.P.S."/>
            <person name="Shen B."/>
        </authorList>
    </citation>
    <scope>NUCLEOTIDE SEQUENCE [LARGE SCALE GENOMIC DNA]</scope>
    <source>
        <strain evidence="2 3">NPDC053399</strain>
    </source>
</reference>
<dbReference type="Pfam" id="PF13560">
    <property type="entry name" value="HTH_31"/>
    <property type="match status" value="1"/>
</dbReference>
<protein>
    <submittedName>
        <fullName evidence="2">Helix-turn-helix domain-containing protein</fullName>
    </submittedName>
</protein>
<name>A0ABW8C1Q7_9ACTN</name>
<gene>
    <name evidence="2" type="ORF">ACIGXA_07505</name>
</gene>
<accession>A0ABW8C1Q7</accession>
<evidence type="ECO:0000313" key="3">
    <source>
        <dbReference type="Proteomes" id="UP001614394"/>
    </source>
</evidence>
<dbReference type="Gene3D" id="1.10.260.40">
    <property type="entry name" value="lambda repressor-like DNA-binding domains"/>
    <property type="match status" value="1"/>
</dbReference>
<dbReference type="SUPFAM" id="SSF47413">
    <property type="entry name" value="lambda repressor-like DNA-binding domains"/>
    <property type="match status" value="1"/>
</dbReference>
<comment type="caution">
    <text evidence="2">The sequence shown here is derived from an EMBL/GenBank/DDBJ whole genome shotgun (WGS) entry which is preliminary data.</text>
</comment>
<keyword evidence="3" id="KW-1185">Reference proteome</keyword>
<feature type="domain" description="HTH cro/C1-type" evidence="1">
    <location>
        <begin position="12"/>
        <end position="72"/>
    </location>
</feature>
<evidence type="ECO:0000259" key="1">
    <source>
        <dbReference type="SMART" id="SM00530"/>
    </source>
</evidence>